<feature type="non-terminal residue" evidence="2">
    <location>
        <position position="81"/>
    </location>
</feature>
<name>A0A4V2YGG1_9ACTN</name>
<dbReference type="AlphaFoldDB" id="A0A4V2YGG1"/>
<feature type="compositionally biased region" description="Acidic residues" evidence="1">
    <location>
        <begin position="62"/>
        <end position="74"/>
    </location>
</feature>
<sequence>MTAWPQVRDRITARDARGLADLVITLSDADRAEVARRLPDLRRDLREAADRRARERWSLGLGEDEGDGEWDDGEGDGRGPG</sequence>
<evidence type="ECO:0000313" key="3">
    <source>
        <dbReference type="Proteomes" id="UP000295302"/>
    </source>
</evidence>
<gene>
    <name evidence="2" type="ORF">E1286_47355</name>
</gene>
<protein>
    <submittedName>
        <fullName evidence="2">Uncharacterized protein</fullName>
    </submittedName>
</protein>
<evidence type="ECO:0000313" key="2">
    <source>
        <dbReference type="EMBL" id="TDD26967.1"/>
    </source>
</evidence>
<proteinExistence type="predicted"/>
<dbReference type="EMBL" id="SMKQ01000457">
    <property type="protein sequence ID" value="TDD26967.1"/>
    <property type="molecule type" value="Genomic_DNA"/>
</dbReference>
<accession>A0A4V2YGG1</accession>
<organism evidence="2 3">
    <name type="scientific">Nonomuraea terrae</name>
    <dbReference type="NCBI Taxonomy" id="2530383"/>
    <lineage>
        <taxon>Bacteria</taxon>
        <taxon>Bacillati</taxon>
        <taxon>Actinomycetota</taxon>
        <taxon>Actinomycetes</taxon>
        <taxon>Streptosporangiales</taxon>
        <taxon>Streptosporangiaceae</taxon>
        <taxon>Nonomuraea</taxon>
    </lineage>
</organism>
<dbReference type="RefSeq" id="WP_132623980.1">
    <property type="nucleotide sequence ID" value="NZ_SMKQ01000457.1"/>
</dbReference>
<comment type="caution">
    <text evidence="2">The sequence shown here is derived from an EMBL/GenBank/DDBJ whole genome shotgun (WGS) entry which is preliminary data.</text>
</comment>
<reference evidence="2 3" key="1">
    <citation type="submission" date="2019-03" db="EMBL/GenBank/DDBJ databases">
        <title>Draft genome sequences of novel Actinobacteria.</title>
        <authorList>
            <person name="Sahin N."/>
            <person name="Ay H."/>
            <person name="Saygin H."/>
        </authorList>
    </citation>
    <scope>NUCLEOTIDE SEQUENCE [LARGE SCALE GENOMIC DNA]</scope>
    <source>
        <strain evidence="2 3">CH32</strain>
    </source>
</reference>
<keyword evidence="3" id="KW-1185">Reference proteome</keyword>
<dbReference type="Proteomes" id="UP000295302">
    <property type="component" value="Unassembled WGS sequence"/>
</dbReference>
<evidence type="ECO:0000256" key="1">
    <source>
        <dbReference type="SAM" id="MobiDB-lite"/>
    </source>
</evidence>
<feature type="region of interest" description="Disordered" evidence="1">
    <location>
        <begin position="49"/>
        <end position="81"/>
    </location>
</feature>